<dbReference type="InterPro" id="IPR005754">
    <property type="entry name" value="Sortase"/>
</dbReference>
<evidence type="ECO:0000256" key="1">
    <source>
        <dbReference type="ARBA" id="ARBA00022801"/>
    </source>
</evidence>
<dbReference type="Gene3D" id="2.40.260.10">
    <property type="entry name" value="Sortase"/>
    <property type="match status" value="1"/>
</dbReference>
<organism evidence="3 4">
    <name type="scientific">Acidiferrimicrobium australe</name>
    <dbReference type="NCBI Taxonomy" id="2664430"/>
    <lineage>
        <taxon>Bacteria</taxon>
        <taxon>Bacillati</taxon>
        <taxon>Actinomycetota</taxon>
        <taxon>Acidimicrobiia</taxon>
        <taxon>Acidimicrobiales</taxon>
        <taxon>Acidimicrobiaceae</taxon>
        <taxon>Acidiferrimicrobium</taxon>
    </lineage>
</organism>
<dbReference type="Pfam" id="PF04203">
    <property type="entry name" value="Sortase"/>
    <property type="match status" value="1"/>
</dbReference>
<evidence type="ECO:0000313" key="4">
    <source>
        <dbReference type="Proteomes" id="UP000437736"/>
    </source>
</evidence>
<gene>
    <name evidence="3" type="ORF">GHK86_05210</name>
</gene>
<feature type="region of interest" description="Disordered" evidence="2">
    <location>
        <begin position="35"/>
        <end position="80"/>
    </location>
</feature>
<keyword evidence="1" id="KW-0378">Hydrolase</keyword>
<dbReference type="CDD" id="cd05829">
    <property type="entry name" value="Sortase_F"/>
    <property type="match status" value="1"/>
</dbReference>
<evidence type="ECO:0000313" key="3">
    <source>
        <dbReference type="EMBL" id="MST32124.1"/>
    </source>
</evidence>
<dbReference type="InterPro" id="IPR042001">
    <property type="entry name" value="Sortase_F"/>
</dbReference>
<name>A0ABW9QRR9_9ACTN</name>
<feature type="compositionally biased region" description="Low complexity" evidence="2">
    <location>
        <begin position="35"/>
        <end position="62"/>
    </location>
</feature>
<dbReference type="SUPFAM" id="SSF63817">
    <property type="entry name" value="Sortase"/>
    <property type="match status" value="1"/>
</dbReference>
<dbReference type="Proteomes" id="UP000437736">
    <property type="component" value="Unassembled WGS sequence"/>
</dbReference>
<sequence>MSASVAVAVTAGLVWALATHPVVVVLAPSRRAAAVRAPAPAPASTAPGTARPSGPRRAARAGLVGTPPPSALEQGVTSSAPVPTAPPVALSIPAIGVHAHVVAESLGEGRSLVIPPPAEVGWYAAGPAPGQEGTTLVAGHIDDNGVVGAFLRLSAAQLGDRVALTTATGRRYVYRVAARRLVPQADFATRHLVSASGPPRLLLVSCGGAYDPATHLYQDNVVITASQVSPPVG</sequence>
<accession>A0ABW9QRR9</accession>
<comment type="caution">
    <text evidence="3">The sequence shown here is derived from an EMBL/GenBank/DDBJ whole genome shotgun (WGS) entry which is preliminary data.</text>
</comment>
<dbReference type="InterPro" id="IPR023365">
    <property type="entry name" value="Sortase_dom-sf"/>
</dbReference>
<protein>
    <submittedName>
        <fullName evidence="3">Sortase</fullName>
    </submittedName>
</protein>
<reference evidence="3 4" key="1">
    <citation type="submission" date="2019-11" db="EMBL/GenBank/DDBJ databases">
        <title>Acidiferrimicrobium australis gen. nov., sp. nov., an acidophilic and obligately heterotrophic, member of the Actinobacteria that catalyses dissimilatory oxido- reduction of iron isolated from metal-rich acidic water in Chile.</title>
        <authorList>
            <person name="Gonzalez D."/>
            <person name="Huber K."/>
            <person name="Hedrich S."/>
            <person name="Rojas-Villalobos C."/>
            <person name="Quatrini R."/>
            <person name="Dinamarca M.A."/>
            <person name="Schwarz A."/>
            <person name="Canales C."/>
            <person name="Nancucheo I."/>
        </authorList>
    </citation>
    <scope>NUCLEOTIDE SEQUENCE [LARGE SCALE GENOMIC DNA]</scope>
    <source>
        <strain evidence="3 4">USS-CCA1</strain>
    </source>
</reference>
<evidence type="ECO:0000256" key="2">
    <source>
        <dbReference type="SAM" id="MobiDB-lite"/>
    </source>
</evidence>
<proteinExistence type="predicted"/>
<dbReference type="EMBL" id="WJHE01000218">
    <property type="protein sequence ID" value="MST32124.1"/>
    <property type="molecule type" value="Genomic_DNA"/>
</dbReference>
<keyword evidence="4" id="KW-1185">Reference proteome</keyword>